<name>A0A238V8V6_9ACTN</name>
<feature type="domain" description="G5" evidence="3">
    <location>
        <begin position="153"/>
        <end position="233"/>
    </location>
</feature>
<keyword evidence="5" id="KW-1185">Reference proteome</keyword>
<dbReference type="AlphaFoldDB" id="A0A238V8V6"/>
<evidence type="ECO:0000256" key="2">
    <source>
        <dbReference type="SAM" id="MobiDB-lite"/>
    </source>
</evidence>
<feature type="region of interest" description="Disordered" evidence="2">
    <location>
        <begin position="252"/>
        <end position="276"/>
    </location>
</feature>
<evidence type="ECO:0000259" key="3">
    <source>
        <dbReference type="PROSITE" id="PS51109"/>
    </source>
</evidence>
<accession>A0A238V8V6</accession>
<evidence type="ECO:0000313" key="4">
    <source>
        <dbReference type="EMBL" id="SNR30676.1"/>
    </source>
</evidence>
<evidence type="ECO:0000256" key="1">
    <source>
        <dbReference type="ARBA" id="ARBA00022729"/>
    </source>
</evidence>
<feature type="compositionally biased region" description="Basic and acidic residues" evidence="2">
    <location>
        <begin position="139"/>
        <end position="152"/>
    </location>
</feature>
<gene>
    <name evidence="4" type="ORF">SAMN06264365_101860</name>
</gene>
<dbReference type="Proteomes" id="UP000198415">
    <property type="component" value="Unassembled WGS sequence"/>
</dbReference>
<dbReference type="RefSeq" id="WP_089291582.1">
    <property type="nucleotide sequence ID" value="NZ_BOMU01000004.1"/>
</dbReference>
<dbReference type="EMBL" id="FZNR01000001">
    <property type="protein sequence ID" value="SNR30676.1"/>
    <property type="molecule type" value="Genomic_DNA"/>
</dbReference>
<feature type="region of interest" description="Disordered" evidence="2">
    <location>
        <begin position="44"/>
        <end position="152"/>
    </location>
</feature>
<organism evidence="4 5">
    <name type="scientific">Actinoplanes regularis</name>
    <dbReference type="NCBI Taxonomy" id="52697"/>
    <lineage>
        <taxon>Bacteria</taxon>
        <taxon>Bacillati</taxon>
        <taxon>Actinomycetota</taxon>
        <taxon>Actinomycetes</taxon>
        <taxon>Micromonosporales</taxon>
        <taxon>Micromonosporaceae</taxon>
        <taxon>Actinoplanes</taxon>
    </lineage>
</organism>
<dbReference type="InterPro" id="IPR011098">
    <property type="entry name" value="G5_dom"/>
</dbReference>
<reference evidence="4 5" key="1">
    <citation type="submission" date="2017-06" db="EMBL/GenBank/DDBJ databases">
        <authorList>
            <person name="Kim H.J."/>
            <person name="Triplett B.A."/>
        </authorList>
    </citation>
    <scope>NUCLEOTIDE SEQUENCE [LARGE SCALE GENOMIC DNA]</scope>
    <source>
        <strain evidence="4 5">DSM 43151</strain>
    </source>
</reference>
<keyword evidence="1" id="KW-0732">Signal</keyword>
<protein>
    <submittedName>
        <fullName evidence="4">G5 domain-containing protein</fullName>
    </submittedName>
</protein>
<feature type="compositionally biased region" description="Basic and acidic residues" evidence="2">
    <location>
        <begin position="107"/>
        <end position="119"/>
    </location>
</feature>
<proteinExistence type="predicted"/>
<dbReference type="PROSITE" id="PS51109">
    <property type="entry name" value="G5"/>
    <property type="match status" value="1"/>
</dbReference>
<sequence>MPRKSWWARLPFGVRMVAGVGALLVLLGGAAGAAVLTRGDGPAETAEQTLAKDPGAARLEQDPEVVSREAAAAEPLPRRHTHAPVQPQPPAAGEPAQSLTETGAELSRARAEDPADRTGSRSPRSAHLARSAKGGSTKDGSRDAAKKSRVRAEAVVTTRTEVETRPIPYRTQVVRDDTLPRGYRKVRVPGAAGQETVRYLVTLVDGRQAGRRVLDTTVTRQPRQRVVIFGTRDECAVAFDLCPPRGRIACTGETDVSQPYPDGPEAGENGSSAVTDEDLALFDQESAADVRLEPTSAC</sequence>
<dbReference type="Gene3D" id="2.20.230.10">
    <property type="entry name" value="Resuscitation-promoting factor rpfb"/>
    <property type="match status" value="1"/>
</dbReference>
<dbReference type="SMART" id="SM01208">
    <property type="entry name" value="G5"/>
    <property type="match status" value="1"/>
</dbReference>
<dbReference type="OrthoDB" id="3298255at2"/>
<dbReference type="Pfam" id="PF07501">
    <property type="entry name" value="G5"/>
    <property type="match status" value="1"/>
</dbReference>
<evidence type="ECO:0000313" key="5">
    <source>
        <dbReference type="Proteomes" id="UP000198415"/>
    </source>
</evidence>